<evidence type="ECO:0000256" key="2">
    <source>
        <dbReference type="SAM" id="Phobius"/>
    </source>
</evidence>
<keyword evidence="2" id="KW-0472">Membrane</keyword>
<dbReference type="KEGG" id="vg:77930899"/>
<feature type="transmembrane region" description="Helical" evidence="2">
    <location>
        <begin position="6"/>
        <end position="26"/>
    </location>
</feature>
<gene>
    <name evidence="3" type="primary">25</name>
    <name evidence="3" type="ORF">SEA_SIDIOUS_25</name>
</gene>
<protein>
    <submittedName>
        <fullName evidence="3">Uncharacterized protein</fullName>
    </submittedName>
</protein>
<name>A0A515MI71_9CAUD</name>
<reference evidence="3 4" key="1">
    <citation type="submission" date="2019-05" db="EMBL/GenBank/DDBJ databases">
        <authorList>
            <person name="Burnell J."/>
            <person name="Dorr H."/>
            <person name="Griffin H."/>
            <person name="Jordan N."/>
            <person name="Molloy S.D."/>
            <person name="Garlena R.A."/>
            <person name="Russell D.A."/>
            <person name="Pope W.H."/>
            <person name="Jacobs-Sera D."/>
            <person name="Hatfull G.F."/>
        </authorList>
    </citation>
    <scope>NUCLEOTIDE SEQUENCE [LARGE SCALE GENOMIC DNA]</scope>
</reference>
<dbReference type="RefSeq" id="YP_010655043.1">
    <property type="nucleotide sequence ID" value="NC_070819.1"/>
</dbReference>
<evidence type="ECO:0000256" key="1">
    <source>
        <dbReference type="SAM" id="Coils"/>
    </source>
</evidence>
<keyword evidence="1" id="KW-0175">Coiled coil</keyword>
<feature type="coiled-coil region" evidence="1">
    <location>
        <begin position="55"/>
        <end position="89"/>
    </location>
</feature>
<dbReference type="GeneID" id="77930899"/>
<accession>A0A515MI71</accession>
<sequence>MTIQVAIQVFATLFGGGGVAWLVGLWRDKRKADAEAGQHDASAADLIEQASGRLVDRFERRFLEDQNTIRKLERDNEALIRNARQHEQWDRMAVAKLAEVGVQLPTPPTLHLEERP</sequence>
<dbReference type="Proteomes" id="UP000319161">
    <property type="component" value="Segment"/>
</dbReference>
<evidence type="ECO:0000313" key="3">
    <source>
        <dbReference type="EMBL" id="QDM56372.1"/>
    </source>
</evidence>
<evidence type="ECO:0000313" key="4">
    <source>
        <dbReference type="Proteomes" id="UP000319161"/>
    </source>
</evidence>
<dbReference type="EMBL" id="MK967384">
    <property type="protein sequence ID" value="QDM56372.1"/>
    <property type="molecule type" value="Genomic_DNA"/>
</dbReference>
<proteinExistence type="predicted"/>
<keyword evidence="2" id="KW-1133">Transmembrane helix</keyword>
<keyword evidence="2" id="KW-0812">Transmembrane</keyword>
<organism evidence="3 4">
    <name type="scientific">Gordonia phage Sidious</name>
    <dbReference type="NCBI Taxonomy" id="2591118"/>
    <lineage>
        <taxon>Viruses</taxon>
        <taxon>Duplodnaviria</taxon>
        <taxon>Heunggongvirae</taxon>
        <taxon>Uroviricota</taxon>
        <taxon>Caudoviricetes</taxon>
        <taxon>Sidiousvirus</taxon>
        <taxon>Sidiousvirus sidious</taxon>
    </lineage>
</organism>
<keyword evidence="4" id="KW-1185">Reference proteome</keyword>